<reference evidence="5 6" key="1">
    <citation type="journal article" date="2015" name="Microbiome">
        <title>Genomic resolution of linkages in carbon, nitrogen, and sulfur cycling among widespread estuary sediment bacteria.</title>
        <authorList>
            <person name="Baker B.J."/>
            <person name="Lazar C.S."/>
            <person name="Teske A.P."/>
            <person name="Dick G.J."/>
        </authorList>
    </citation>
    <scope>NUCLEOTIDE SEQUENCE [LARGE SCALE GENOMIC DNA]</scope>
    <source>
        <strain evidence="5">DG_54_3</strain>
    </source>
</reference>
<dbReference type="InterPro" id="IPR017900">
    <property type="entry name" value="4Fe4S_Fe_S_CS"/>
</dbReference>
<name>A0A0S7XTP8_UNCSA</name>
<evidence type="ECO:0000256" key="3">
    <source>
        <dbReference type="ARBA" id="ARBA00023014"/>
    </source>
</evidence>
<evidence type="ECO:0000313" key="6">
    <source>
        <dbReference type="Proteomes" id="UP000051861"/>
    </source>
</evidence>
<dbReference type="GO" id="GO:0046872">
    <property type="term" value="F:metal ion binding"/>
    <property type="evidence" value="ECO:0007669"/>
    <property type="project" value="UniProtKB-KW"/>
</dbReference>
<dbReference type="SUPFAM" id="SSF54862">
    <property type="entry name" value="4Fe-4S ferredoxins"/>
    <property type="match status" value="1"/>
</dbReference>
<evidence type="ECO:0000256" key="2">
    <source>
        <dbReference type="ARBA" id="ARBA00023004"/>
    </source>
</evidence>
<dbReference type="PROSITE" id="PS51379">
    <property type="entry name" value="4FE4S_FER_2"/>
    <property type="match status" value="2"/>
</dbReference>
<dbReference type="GO" id="GO:0051536">
    <property type="term" value="F:iron-sulfur cluster binding"/>
    <property type="evidence" value="ECO:0007669"/>
    <property type="project" value="UniProtKB-KW"/>
</dbReference>
<dbReference type="Gene3D" id="3.30.70.20">
    <property type="match status" value="1"/>
</dbReference>
<keyword evidence="3" id="KW-0411">Iron-sulfur</keyword>
<dbReference type="PATRIC" id="fig|1703775.3.peg.362"/>
<dbReference type="AlphaFoldDB" id="A0A0S7XTP8"/>
<keyword evidence="2" id="KW-0408">Iron</keyword>
<dbReference type="Pfam" id="PF00037">
    <property type="entry name" value="Fer4"/>
    <property type="match status" value="1"/>
</dbReference>
<evidence type="ECO:0000256" key="1">
    <source>
        <dbReference type="ARBA" id="ARBA00022723"/>
    </source>
</evidence>
<organism evidence="5 6">
    <name type="scientific">candidate division WOR-1 bacterium DG_54_3</name>
    <dbReference type="NCBI Taxonomy" id="1703775"/>
    <lineage>
        <taxon>Bacteria</taxon>
        <taxon>Bacillati</taxon>
        <taxon>Saganbacteria</taxon>
    </lineage>
</organism>
<dbReference type="Proteomes" id="UP000051861">
    <property type="component" value="Unassembled WGS sequence"/>
</dbReference>
<sequence>MAHMVGKDVYRKLGKKIDSSTMRAPWNETFHDILKELYSTEEADLIVKMPYGLANLNRIEKVTKYDRPKLQKMLDGLCAKGLVIDLWMNGEYHYMVSPMVIGIFEFTMMRTGENLNTKEWAKLFHSYLQDDSSFYAANFKHREKMSPLRSLPHEEAIEASEHVEILDYEKAASIVEDAKKFCVGICSCRHEKLHVGEKKCDVPLETCSSFDAAADYLIRHNMGKEVTKSEVLDNLARSKEMGLVFCADNVKQEITFICHCCGCCCNALLGISRFGYTGMVVSSNYIPKRDEQECTACGTCAEACAIDAIQVLAEGSPKIDSSICIGCGVCALKCPTGALKLVNREQKVFHPEDTFERVILQCLERGTLQNLMFDNPQSMSHSFMRGFVGGFLRLPPVKKALMSDTLRSSFLSMMKKGA</sequence>
<proteinExistence type="predicted"/>
<gene>
    <name evidence="5" type="ORF">AMJ44_09600</name>
</gene>
<evidence type="ECO:0000259" key="4">
    <source>
        <dbReference type="PROSITE" id="PS51379"/>
    </source>
</evidence>
<feature type="domain" description="4Fe-4S ferredoxin-type" evidence="4">
    <location>
        <begin position="285"/>
        <end position="314"/>
    </location>
</feature>
<feature type="domain" description="4Fe-4S ferredoxin-type" evidence="4">
    <location>
        <begin position="315"/>
        <end position="344"/>
    </location>
</feature>
<protein>
    <submittedName>
        <fullName evidence="5">4Fe-4S ferredoxin</fullName>
    </submittedName>
</protein>
<accession>A0A0S7XTP8</accession>
<comment type="caution">
    <text evidence="5">The sequence shown here is derived from an EMBL/GenBank/DDBJ whole genome shotgun (WGS) entry which is preliminary data.</text>
</comment>
<evidence type="ECO:0000313" key="5">
    <source>
        <dbReference type="EMBL" id="KPJ65732.1"/>
    </source>
</evidence>
<keyword evidence="1" id="KW-0479">Metal-binding</keyword>
<dbReference type="EMBL" id="LIZX01000104">
    <property type="protein sequence ID" value="KPJ65732.1"/>
    <property type="molecule type" value="Genomic_DNA"/>
</dbReference>
<dbReference type="PROSITE" id="PS00198">
    <property type="entry name" value="4FE4S_FER_1"/>
    <property type="match status" value="1"/>
</dbReference>
<dbReference type="InterPro" id="IPR017896">
    <property type="entry name" value="4Fe4S_Fe-S-bd"/>
</dbReference>